<sequence length="314" mass="35479">MAIGPEETIYRSETGLDAAFEIKIDPADLTFVKLLQGFRSILNISGRLPWEATRAESYPGYASDRVRDLNRSRPEIRAYCRLKRFGICDGGYVPNFYGFMLEVDPANFAPHLSAFQHDSGHPSAILIGYLPHSTPMNCVTYSKERMDKAIKGIEQIHSAFIEHIDPYTKNILIVPGSERVLWIDFDVAITYPNSTFIGERERCWIKEETECVKGFGVKRALLSFSRNFSMSNKLNRQAIKRRISSQIRNITRYNPSWPKVPLNSPNRMVKLPGPSAFHGINGATSRLPFPSSLLIGTNSASVKTKLYRASCCFM</sequence>
<dbReference type="EMBL" id="ACFW01000049">
    <property type="protein sequence ID" value="EER24353.1"/>
    <property type="molecule type" value="Genomic_DNA"/>
</dbReference>
<dbReference type="SUPFAM" id="SSF56112">
    <property type="entry name" value="Protein kinase-like (PK-like)"/>
    <property type="match status" value="1"/>
</dbReference>
<accession>C5PIK0</accession>
<dbReference type="HOGENOM" id="CLU_076921_0_1_1"/>
<dbReference type="AlphaFoldDB" id="C5PIK0"/>
<gene>
    <name evidence="1" type="ORF">CPC735_057230</name>
</gene>
<evidence type="ECO:0000313" key="1">
    <source>
        <dbReference type="EMBL" id="EER24353.1"/>
    </source>
</evidence>
<protein>
    <recommendedName>
        <fullName evidence="3">Protein kinase domain-containing protein</fullName>
    </recommendedName>
</protein>
<dbReference type="InterPro" id="IPR011009">
    <property type="entry name" value="Kinase-like_dom_sf"/>
</dbReference>
<proteinExistence type="predicted"/>
<comment type="caution">
    <text evidence="1">The sequence shown here is derived from an EMBL/GenBank/DDBJ whole genome shotgun (WGS) entry which is preliminary data.</text>
</comment>
<reference evidence="1 2" key="1">
    <citation type="journal article" date="2009" name="Genome Res.">
        <title>Comparative genomic analyses of the human fungal pathogens Coccidioides and their relatives.</title>
        <authorList>
            <person name="Sharpton T.J."/>
            <person name="Stajich J.E."/>
            <person name="Rounsley S.D."/>
            <person name="Gardner M.J."/>
            <person name="Wortman J.R."/>
            <person name="Jordar V.S."/>
            <person name="Maiti R."/>
            <person name="Kodira C.D."/>
            <person name="Neafsey D.E."/>
            <person name="Zeng Q."/>
            <person name="Hung C.-Y."/>
            <person name="McMahan C."/>
            <person name="Muszewska A."/>
            <person name="Grynberg M."/>
            <person name="Mandel M.A."/>
            <person name="Kellner E.M."/>
            <person name="Barker B.M."/>
            <person name="Galgiani J.N."/>
            <person name="Orbach M.J."/>
            <person name="Kirkland T.N."/>
            <person name="Cole G.T."/>
            <person name="Henn M.R."/>
            <person name="Birren B.W."/>
            <person name="Taylor J.W."/>
        </authorList>
    </citation>
    <scope>NUCLEOTIDE SEQUENCE [LARGE SCALE GENOMIC DNA]</scope>
    <source>
        <strain evidence="2">C735</strain>
    </source>
</reference>
<evidence type="ECO:0000313" key="2">
    <source>
        <dbReference type="Proteomes" id="UP000009084"/>
    </source>
</evidence>
<dbReference type="KEGG" id="cpw:9691968"/>
<name>C5PIK0_COCP7</name>
<dbReference type="OrthoDB" id="4185642at2759"/>
<dbReference type="VEuPathDB" id="FungiDB:CPC735_057230"/>
<organism evidence="1 2">
    <name type="scientific">Coccidioides posadasii (strain C735)</name>
    <name type="common">Valley fever fungus</name>
    <dbReference type="NCBI Taxonomy" id="222929"/>
    <lineage>
        <taxon>Eukaryota</taxon>
        <taxon>Fungi</taxon>
        <taxon>Dikarya</taxon>
        <taxon>Ascomycota</taxon>
        <taxon>Pezizomycotina</taxon>
        <taxon>Eurotiomycetes</taxon>
        <taxon>Eurotiomycetidae</taxon>
        <taxon>Onygenales</taxon>
        <taxon>Onygenaceae</taxon>
        <taxon>Coccidioides</taxon>
    </lineage>
</organism>
<evidence type="ECO:0008006" key="3">
    <source>
        <dbReference type="Google" id="ProtNLM"/>
    </source>
</evidence>
<dbReference type="Proteomes" id="UP000009084">
    <property type="component" value="Unassembled WGS sequence"/>
</dbReference>